<keyword evidence="8 10" id="KW-0811">Translocation</keyword>
<evidence type="ECO:0000256" key="8">
    <source>
        <dbReference type="ARBA" id="ARBA00023010"/>
    </source>
</evidence>
<name>A0A1H8DPH8_9PROT</name>
<feature type="compositionally biased region" description="Basic and acidic residues" evidence="11">
    <location>
        <begin position="99"/>
        <end position="109"/>
    </location>
</feature>
<evidence type="ECO:0000256" key="9">
    <source>
        <dbReference type="ARBA" id="ARBA00023136"/>
    </source>
</evidence>
<feature type="compositionally biased region" description="Polar residues" evidence="11">
    <location>
        <begin position="75"/>
        <end position="84"/>
    </location>
</feature>
<dbReference type="AlphaFoldDB" id="A0A1H8DPH8"/>
<evidence type="ECO:0000256" key="10">
    <source>
        <dbReference type="HAMAP-Rule" id="MF_00236"/>
    </source>
</evidence>
<evidence type="ECO:0000256" key="11">
    <source>
        <dbReference type="SAM" id="MobiDB-lite"/>
    </source>
</evidence>
<sequence length="109" mass="11930">MGTFSIWHWIVVLIIVVLVFGTKKLRNLGGDLGSAIKSFKEGMKDADSEKNASHTSDPDSLTFDDGPANKETFDTETAQNTNKPNEQKSDSSNHTTGTTKDKENSQPKT</sequence>
<reference evidence="12 13" key="1">
    <citation type="submission" date="2016-10" db="EMBL/GenBank/DDBJ databases">
        <authorList>
            <person name="de Groot N.N."/>
        </authorList>
    </citation>
    <scope>NUCLEOTIDE SEQUENCE [LARGE SCALE GENOMIC DNA]</scope>
    <source>
        <strain evidence="12 13">Nm22</strain>
    </source>
</reference>
<feature type="region of interest" description="Disordered" evidence="11">
    <location>
        <begin position="43"/>
        <end position="109"/>
    </location>
</feature>
<dbReference type="GO" id="GO:0008320">
    <property type="term" value="F:protein transmembrane transporter activity"/>
    <property type="evidence" value="ECO:0007669"/>
    <property type="project" value="UniProtKB-UniRule"/>
</dbReference>
<dbReference type="NCBIfam" id="TIGR01411">
    <property type="entry name" value="tatAE"/>
    <property type="match status" value="1"/>
</dbReference>
<evidence type="ECO:0000256" key="2">
    <source>
        <dbReference type="ARBA" id="ARBA00022448"/>
    </source>
</evidence>
<accession>A0A1H8DPH8</accession>
<keyword evidence="4" id="KW-0997">Cell inner membrane</keyword>
<evidence type="ECO:0000256" key="5">
    <source>
        <dbReference type="ARBA" id="ARBA00022692"/>
    </source>
</evidence>
<dbReference type="GO" id="GO:0043953">
    <property type="term" value="P:protein transport by the Tat complex"/>
    <property type="evidence" value="ECO:0007669"/>
    <property type="project" value="UniProtKB-UniRule"/>
</dbReference>
<feature type="transmembrane region" description="Helical" evidence="10">
    <location>
        <begin position="6"/>
        <end position="22"/>
    </location>
</feature>
<evidence type="ECO:0000313" key="12">
    <source>
        <dbReference type="EMBL" id="SEN09065.1"/>
    </source>
</evidence>
<evidence type="ECO:0000256" key="4">
    <source>
        <dbReference type="ARBA" id="ARBA00022519"/>
    </source>
</evidence>
<proteinExistence type="inferred from homology"/>
<comment type="function">
    <text evidence="10">Part of the twin-arginine translocation (Tat) system that transports large folded proteins containing a characteristic twin-arginine motif in their signal peptide across membranes. TatA could form the protein-conducting channel of the Tat system.</text>
</comment>
<dbReference type="STRING" id="917.SAMN05216326_10579"/>
<feature type="compositionally biased region" description="Basic and acidic residues" evidence="11">
    <location>
        <begin position="43"/>
        <end position="52"/>
    </location>
</feature>
<dbReference type="HAMAP" id="MF_00236">
    <property type="entry name" value="TatA_E"/>
    <property type="match status" value="1"/>
</dbReference>
<keyword evidence="6 10" id="KW-0653">Protein transport</keyword>
<keyword evidence="2 10" id="KW-0813">Transport</keyword>
<keyword evidence="5 10" id="KW-0812">Transmembrane</keyword>
<evidence type="ECO:0000256" key="1">
    <source>
        <dbReference type="ARBA" id="ARBA00004162"/>
    </source>
</evidence>
<evidence type="ECO:0000256" key="6">
    <source>
        <dbReference type="ARBA" id="ARBA00022927"/>
    </source>
</evidence>
<comment type="similarity">
    <text evidence="10">Belongs to the TatA/E family.</text>
</comment>
<dbReference type="Gene3D" id="1.20.5.3310">
    <property type="match status" value="1"/>
</dbReference>
<protein>
    <recommendedName>
        <fullName evidence="10">Sec-independent protein translocase protein TatA</fullName>
    </recommendedName>
</protein>
<dbReference type="GO" id="GO:0033281">
    <property type="term" value="C:TAT protein transport complex"/>
    <property type="evidence" value="ECO:0007669"/>
    <property type="project" value="UniProtKB-UniRule"/>
</dbReference>
<evidence type="ECO:0000313" key="13">
    <source>
        <dbReference type="Proteomes" id="UP000199459"/>
    </source>
</evidence>
<evidence type="ECO:0000256" key="3">
    <source>
        <dbReference type="ARBA" id="ARBA00022475"/>
    </source>
</evidence>
<dbReference type="NCBIfam" id="NF002813">
    <property type="entry name" value="PRK02958.1"/>
    <property type="match status" value="1"/>
</dbReference>
<dbReference type="EMBL" id="FOCP01000007">
    <property type="protein sequence ID" value="SEN09065.1"/>
    <property type="molecule type" value="Genomic_DNA"/>
</dbReference>
<dbReference type="InterPro" id="IPR003369">
    <property type="entry name" value="TatA/B/E"/>
</dbReference>
<dbReference type="InterPro" id="IPR006312">
    <property type="entry name" value="TatA/E"/>
</dbReference>
<keyword evidence="9 10" id="KW-0472">Membrane</keyword>
<gene>
    <name evidence="10" type="primary">tatA</name>
    <name evidence="12" type="ORF">SAMN05216325_107123</name>
</gene>
<dbReference type="PANTHER" id="PTHR42982">
    <property type="entry name" value="SEC-INDEPENDENT PROTEIN TRANSLOCASE PROTEIN TATA"/>
    <property type="match status" value="1"/>
</dbReference>
<keyword evidence="7 10" id="KW-1133">Transmembrane helix</keyword>
<comment type="subcellular location">
    <subcellularLocation>
        <location evidence="1 10">Cell membrane</location>
        <topology evidence="1 10">Single-pass membrane protein</topology>
    </subcellularLocation>
</comment>
<dbReference type="Pfam" id="PF02416">
    <property type="entry name" value="TatA_B_E"/>
    <property type="match status" value="1"/>
</dbReference>
<dbReference type="OrthoDB" id="7066617at2"/>
<evidence type="ECO:0000256" key="7">
    <source>
        <dbReference type="ARBA" id="ARBA00022989"/>
    </source>
</evidence>
<dbReference type="PANTHER" id="PTHR42982:SF1">
    <property type="entry name" value="SEC-INDEPENDENT PROTEIN TRANSLOCASE PROTEIN TATA"/>
    <property type="match status" value="1"/>
</dbReference>
<organism evidence="12 13">
    <name type="scientific">Nitrosomonas marina</name>
    <dbReference type="NCBI Taxonomy" id="917"/>
    <lineage>
        <taxon>Bacteria</taxon>
        <taxon>Pseudomonadati</taxon>
        <taxon>Pseudomonadota</taxon>
        <taxon>Betaproteobacteria</taxon>
        <taxon>Nitrosomonadales</taxon>
        <taxon>Nitrosomonadaceae</taxon>
        <taxon>Nitrosomonas</taxon>
    </lineage>
</organism>
<comment type="subunit">
    <text evidence="10">The Tat system comprises two distinct complexes: a TatABC complex, containing multiple copies of TatA, TatB and TatC subunits, and a separate TatA complex, containing only TatA subunits. Substrates initially bind to the TatABC complex, which probably triggers association of the separate TatA complex to form the active translocon.</text>
</comment>
<dbReference type="Proteomes" id="UP000199459">
    <property type="component" value="Unassembled WGS sequence"/>
</dbReference>
<keyword evidence="3 10" id="KW-1003">Cell membrane</keyword>